<reference evidence="2 3" key="1">
    <citation type="journal article" date="2011" name="J. Gen. Appl. Microbiol.">
        <title>Draft genome sequencing of the enigmatic yeast Saitoella complicata.</title>
        <authorList>
            <person name="Nishida H."/>
            <person name="Hamamoto M."/>
            <person name="Sugiyama J."/>
        </authorList>
    </citation>
    <scope>NUCLEOTIDE SEQUENCE [LARGE SCALE GENOMIC DNA]</scope>
    <source>
        <strain evidence="2 3">NRRL Y-17804</strain>
    </source>
</reference>
<feature type="region of interest" description="Disordered" evidence="1">
    <location>
        <begin position="254"/>
        <end position="302"/>
    </location>
</feature>
<dbReference type="Proteomes" id="UP000033140">
    <property type="component" value="Unassembled WGS sequence"/>
</dbReference>
<proteinExistence type="predicted"/>
<evidence type="ECO:0000313" key="3">
    <source>
        <dbReference type="Proteomes" id="UP000033140"/>
    </source>
</evidence>
<evidence type="ECO:0000313" key="2">
    <source>
        <dbReference type="EMBL" id="GAO46820.1"/>
    </source>
</evidence>
<name>A0A0E9NBP6_SAICN</name>
<organism evidence="2 3">
    <name type="scientific">Saitoella complicata (strain BCRC 22490 / CBS 7301 / JCM 7358 / NBRC 10748 / NRRL Y-17804)</name>
    <dbReference type="NCBI Taxonomy" id="698492"/>
    <lineage>
        <taxon>Eukaryota</taxon>
        <taxon>Fungi</taxon>
        <taxon>Dikarya</taxon>
        <taxon>Ascomycota</taxon>
        <taxon>Taphrinomycotina</taxon>
        <taxon>Taphrinomycotina incertae sedis</taxon>
        <taxon>Saitoella</taxon>
    </lineage>
</organism>
<sequence length="314" mass="36219">MICTLSNLLTFYNNNLQQWRSTLCSCLPKGALCGGPDMMLFDDSSVKNSKNDDYKNLERGDCKWLTKWRGIFVNLEWDETNEHDPKYGVTGAGKMCGVEHGEKGRRGSVSGFNCITVHGKSIACYVKDPEIDGSEIFPVHDACWQIAKDVLDQYKHKGRTVEHLYNFFDKHSADGHTQRVDYALYDGAEKNWGKFWEEHAGEEYMVTDPLLYKTAEDDTPQKERSLKNNDRIKRVILGMLDLKGGAKVTMEKDEIRKRRNSQRRMSSYRRDSAISGLRPDTAVFEEDEEEGGKKHMMDEPGMIENDDKWKQWVY</sequence>
<reference evidence="2 3" key="2">
    <citation type="journal article" date="2014" name="J. Gen. Appl. Microbiol.">
        <title>The early diverging ascomycetous budding yeast Saitoella complicata has three histone deacetylases belonging to the Clr6, Hos2, and Rpd3 lineages.</title>
        <authorList>
            <person name="Nishida H."/>
            <person name="Matsumoto T."/>
            <person name="Kondo S."/>
            <person name="Hamamoto M."/>
            <person name="Yoshikawa H."/>
        </authorList>
    </citation>
    <scope>NUCLEOTIDE SEQUENCE [LARGE SCALE GENOMIC DNA]</scope>
    <source>
        <strain evidence="2 3">NRRL Y-17804</strain>
    </source>
</reference>
<dbReference type="EMBL" id="BACD03000005">
    <property type="protein sequence ID" value="GAO46820.1"/>
    <property type="molecule type" value="Genomic_DNA"/>
</dbReference>
<gene>
    <name evidence="2" type="ORF">G7K_1038-t1</name>
</gene>
<dbReference type="AlphaFoldDB" id="A0A0E9NBP6"/>
<comment type="caution">
    <text evidence="2">The sequence shown here is derived from an EMBL/GenBank/DDBJ whole genome shotgun (WGS) entry which is preliminary data.</text>
</comment>
<evidence type="ECO:0000256" key="1">
    <source>
        <dbReference type="SAM" id="MobiDB-lite"/>
    </source>
</evidence>
<reference evidence="2 3" key="3">
    <citation type="journal article" date="2015" name="Genome Announc.">
        <title>Draft Genome Sequence of the Archiascomycetous Yeast Saitoella complicata.</title>
        <authorList>
            <person name="Yamauchi K."/>
            <person name="Kondo S."/>
            <person name="Hamamoto M."/>
            <person name="Takahashi Y."/>
            <person name="Ogura Y."/>
            <person name="Hayashi T."/>
            <person name="Nishida H."/>
        </authorList>
    </citation>
    <scope>NUCLEOTIDE SEQUENCE [LARGE SCALE GENOMIC DNA]</scope>
    <source>
        <strain evidence="2 3">NRRL Y-17804</strain>
    </source>
</reference>
<accession>A0A0E9NBP6</accession>
<keyword evidence="3" id="KW-1185">Reference proteome</keyword>
<protein>
    <submittedName>
        <fullName evidence="2">Uncharacterized protein</fullName>
    </submittedName>
</protein>